<dbReference type="PANTHER" id="PTHR37417:SF2">
    <property type="entry name" value="67 KDA MYOSIN-CROSS-REACTIVE ANTIGEN FAMILY PROTEIN (AFU_ORTHOLOGUE AFUA_5G09970)"/>
    <property type="match status" value="1"/>
</dbReference>
<dbReference type="EMBL" id="VCAU01000351">
    <property type="protein sequence ID" value="KAF9882554.1"/>
    <property type="molecule type" value="Genomic_DNA"/>
</dbReference>
<sequence length="69" mass="8252">PPLLRTIIAEDELDENWSLWLNLRTKSPRLGDPYNFYTRVTESRLETFTVTLKDTEFFNRFVKITCDKP</sequence>
<dbReference type="InterPro" id="IPR036188">
    <property type="entry name" value="FAD/NAD-bd_sf"/>
</dbReference>
<name>A0AAD4GLZ6_ASPNN</name>
<reference evidence="1" key="2">
    <citation type="submission" date="2020-02" db="EMBL/GenBank/DDBJ databases">
        <authorList>
            <person name="Gilchrist C.L.M."/>
            <person name="Chooi Y.-H."/>
        </authorList>
    </citation>
    <scope>NUCLEOTIDE SEQUENCE</scope>
    <source>
        <strain evidence="1">MST-FP2251</strain>
    </source>
</reference>
<organism evidence="1 2">
    <name type="scientific">Aspergillus nanangensis</name>
    <dbReference type="NCBI Taxonomy" id="2582783"/>
    <lineage>
        <taxon>Eukaryota</taxon>
        <taxon>Fungi</taxon>
        <taxon>Dikarya</taxon>
        <taxon>Ascomycota</taxon>
        <taxon>Pezizomycotina</taxon>
        <taxon>Eurotiomycetes</taxon>
        <taxon>Eurotiomycetidae</taxon>
        <taxon>Eurotiales</taxon>
        <taxon>Aspergillaceae</taxon>
        <taxon>Aspergillus</taxon>
        <taxon>Aspergillus subgen. Circumdati</taxon>
    </lineage>
</organism>
<feature type="non-terminal residue" evidence="1">
    <location>
        <position position="1"/>
    </location>
</feature>
<dbReference type="GO" id="GO:0050151">
    <property type="term" value="F:oleate hydratase activity"/>
    <property type="evidence" value="ECO:0007669"/>
    <property type="project" value="InterPro"/>
</dbReference>
<dbReference type="AlphaFoldDB" id="A0AAD4GLZ6"/>
<proteinExistence type="predicted"/>
<dbReference type="InterPro" id="IPR010354">
    <property type="entry name" value="Oleate_hydratase"/>
</dbReference>
<keyword evidence="2" id="KW-1185">Reference proteome</keyword>
<feature type="non-terminal residue" evidence="1">
    <location>
        <position position="69"/>
    </location>
</feature>
<dbReference type="Gene3D" id="3.50.50.60">
    <property type="entry name" value="FAD/NAD(P)-binding domain"/>
    <property type="match status" value="1"/>
</dbReference>
<dbReference type="Pfam" id="PF06100">
    <property type="entry name" value="MCRA"/>
    <property type="match status" value="1"/>
</dbReference>
<dbReference type="PANTHER" id="PTHR37417">
    <property type="entry name" value="67 KDA MYOSIN-CROSS-REACTIVE ANTIGEN FAMILY PROTEIN (AFU_ORTHOLOGUE AFUA_5G09970)"/>
    <property type="match status" value="1"/>
</dbReference>
<reference evidence="1" key="1">
    <citation type="journal article" date="2019" name="Beilstein J. Org. Chem.">
        <title>Nanangenines: drimane sesquiterpenoids as the dominant metabolite cohort of a novel Australian fungus, Aspergillus nanangensis.</title>
        <authorList>
            <person name="Lacey H.J."/>
            <person name="Gilchrist C.L.M."/>
            <person name="Crombie A."/>
            <person name="Kalaitzis J.A."/>
            <person name="Vuong D."/>
            <person name="Rutledge P.J."/>
            <person name="Turner P."/>
            <person name="Pitt J.I."/>
            <person name="Lacey E."/>
            <person name="Chooi Y.H."/>
            <person name="Piggott A.M."/>
        </authorList>
    </citation>
    <scope>NUCLEOTIDE SEQUENCE</scope>
    <source>
        <strain evidence="1">MST-FP2251</strain>
    </source>
</reference>
<dbReference type="Proteomes" id="UP001194746">
    <property type="component" value="Unassembled WGS sequence"/>
</dbReference>
<gene>
    <name evidence="1" type="ORF">FE257_007282</name>
</gene>
<dbReference type="GO" id="GO:0006631">
    <property type="term" value="P:fatty acid metabolic process"/>
    <property type="evidence" value="ECO:0007669"/>
    <property type="project" value="InterPro"/>
</dbReference>
<comment type="caution">
    <text evidence="1">The sequence shown here is derived from an EMBL/GenBank/DDBJ whole genome shotgun (WGS) entry which is preliminary data.</text>
</comment>
<evidence type="ECO:0000313" key="1">
    <source>
        <dbReference type="EMBL" id="KAF9882554.1"/>
    </source>
</evidence>
<evidence type="ECO:0000313" key="2">
    <source>
        <dbReference type="Proteomes" id="UP001194746"/>
    </source>
</evidence>
<accession>A0AAD4GLZ6</accession>
<protein>
    <submittedName>
        <fullName evidence="1">Uncharacterized protein</fullName>
    </submittedName>
</protein>
<dbReference type="GO" id="GO:0071949">
    <property type="term" value="F:FAD binding"/>
    <property type="evidence" value="ECO:0007669"/>
    <property type="project" value="InterPro"/>
</dbReference>